<gene>
    <name evidence="3" type="ORF">AB0763_14175</name>
</gene>
<evidence type="ECO:0000313" key="3">
    <source>
        <dbReference type="EMBL" id="XDK26926.1"/>
    </source>
</evidence>
<dbReference type="RefSeq" id="WP_306099840.1">
    <property type="nucleotide sequence ID" value="NZ_CP162602.1"/>
</dbReference>
<dbReference type="PROSITE" id="PS50164">
    <property type="entry name" value="GIY_YIG"/>
    <property type="match status" value="1"/>
</dbReference>
<name>A0AB39HLJ1_9VIBR</name>
<comment type="similarity">
    <text evidence="1">Belongs to the UPF0213 family.</text>
</comment>
<dbReference type="InterPro" id="IPR035901">
    <property type="entry name" value="GIY-YIG_endonuc_sf"/>
</dbReference>
<reference evidence="3" key="1">
    <citation type="submission" date="2024-07" db="EMBL/GenBank/DDBJ databases">
        <title>Genome Analysis of a Potential Novel Vibrio Species Secreting pH- and Thermo-stable Alginate Lyase and its Application in Producing Alginate Oligosaccharides.</title>
        <authorList>
            <person name="Huang H."/>
            <person name="Bao K."/>
        </authorList>
    </citation>
    <scope>NUCLEOTIDE SEQUENCE</scope>
    <source>
        <strain evidence="3">HB236076</strain>
        <plasmid evidence="3">p-HB236076</plasmid>
    </source>
</reference>
<accession>A0AB39HLJ1</accession>
<dbReference type="InterPro" id="IPR050190">
    <property type="entry name" value="UPF0213_domain"/>
</dbReference>
<dbReference type="InterPro" id="IPR000305">
    <property type="entry name" value="GIY-YIG_endonuc"/>
</dbReference>
<dbReference type="Pfam" id="PF01541">
    <property type="entry name" value="GIY-YIG"/>
    <property type="match status" value="1"/>
</dbReference>
<evidence type="ECO:0000256" key="1">
    <source>
        <dbReference type="ARBA" id="ARBA00007435"/>
    </source>
</evidence>
<keyword evidence="3" id="KW-0614">Plasmid</keyword>
<dbReference type="PANTHER" id="PTHR34477">
    <property type="entry name" value="UPF0213 PROTEIN YHBQ"/>
    <property type="match status" value="1"/>
</dbReference>
<evidence type="ECO:0000259" key="2">
    <source>
        <dbReference type="PROSITE" id="PS50164"/>
    </source>
</evidence>
<dbReference type="PANTHER" id="PTHR34477:SF1">
    <property type="entry name" value="UPF0213 PROTEIN YHBQ"/>
    <property type="match status" value="1"/>
</dbReference>
<protein>
    <submittedName>
        <fullName evidence="3">GIY-YIG nuclease family protein</fullName>
    </submittedName>
</protein>
<dbReference type="EMBL" id="CP162602">
    <property type="protein sequence ID" value="XDK26926.1"/>
    <property type="molecule type" value="Genomic_DNA"/>
</dbReference>
<organism evidence="3">
    <name type="scientific">Vibrio sp. HB236076</name>
    <dbReference type="NCBI Taxonomy" id="3232307"/>
    <lineage>
        <taxon>Bacteria</taxon>
        <taxon>Pseudomonadati</taxon>
        <taxon>Pseudomonadota</taxon>
        <taxon>Gammaproteobacteria</taxon>
        <taxon>Vibrionales</taxon>
        <taxon>Vibrionaceae</taxon>
        <taxon>Vibrio</taxon>
    </lineage>
</organism>
<feature type="domain" description="GIY-YIG" evidence="2">
    <location>
        <begin position="2"/>
        <end position="77"/>
    </location>
</feature>
<dbReference type="KEGG" id="vih:AB0763_14175"/>
<dbReference type="Gene3D" id="3.40.1440.10">
    <property type="entry name" value="GIY-YIG endonuclease"/>
    <property type="match status" value="1"/>
</dbReference>
<dbReference type="CDD" id="cd10456">
    <property type="entry name" value="GIY-YIG_UPF0213"/>
    <property type="match status" value="1"/>
</dbReference>
<dbReference type="AlphaFoldDB" id="A0AB39HLJ1"/>
<sequence>MLDWSIYLIRNRFNALYCGVTNDVERRFLQHCEGKGAKALKGKGPLHLVWYQSGLDKSTALKAECYIKSLHKTQKEALVSAQARLIAKTELTPVKRVKFGLK</sequence>
<proteinExistence type="inferred from homology"/>
<geneLocation type="plasmid" evidence="3">
    <name>p-HB236076</name>
</geneLocation>
<dbReference type="SUPFAM" id="SSF82771">
    <property type="entry name" value="GIY-YIG endonuclease"/>
    <property type="match status" value="1"/>
</dbReference>